<dbReference type="Gene3D" id="2.130.10.10">
    <property type="entry name" value="YVTN repeat-like/Quinoprotein amine dehydrogenase"/>
    <property type="match status" value="1"/>
</dbReference>
<dbReference type="KEGG" id="cpoy:GP475_02395"/>
<dbReference type="PANTHER" id="PTHR47197">
    <property type="entry name" value="PROTEIN NIRF"/>
    <property type="match status" value="1"/>
</dbReference>
<dbReference type="RefSeq" id="WP_187975066.1">
    <property type="nucleotide sequence ID" value="NZ_CP046884.1"/>
</dbReference>
<organism evidence="3 4">
    <name type="scientific">Corynebacterium poyangense</name>
    <dbReference type="NCBI Taxonomy" id="2684405"/>
    <lineage>
        <taxon>Bacteria</taxon>
        <taxon>Bacillati</taxon>
        <taxon>Actinomycetota</taxon>
        <taxon>Actinomycetes</taxon>
        <taxon>Mycobacteriales</taxon>
        <taxon>Corynebacteriaceae</taxon>
        <taxon>Corynebacterium</taxon>
    </lineage>
</organism>
<reference evidence="3 4" key="1">
    <citation type="submission" date="2019-12" db="EMBL/GenBank/DDBJ databases">
        <title>Corynebacterium sp. nov., isolated from feces of the Anser Albifrons in China.</title>
        <authorList>
            <person name="Liu Q."/>
        </authorList>
    </citation>
    <scope>NUCLEOTIDE SEQUENCE [LARGE SCALE GENOMIC DNA]</scope>
    <source>
        <strain evidence="3 4">4H37-19</strain>
    </source>
</reference>
<dbReference type="AlphaFoldDB" id="A0A7H0SM38"/>
<keyword evidence="2" id="KW-0732">Signal</keyword>
<dbReference type="InterPro" id="IPR015943">
    <property type="entry name" value="WD40/YVTN_repeat-like_dom_sf"/>
</dbReference>
<feature type="compositionally biased region" description="Low complexity" evidence="1">
    <location>
        <begin position="28"/>
        <end position="45"/>
    </location>
</feature>
<dbReference type="SUPFAM" id="SSF50969">
    <property type="entry name" value="YVTN repeat-like/Quinoprotein amine dehydrogenase"/>
    <property type="match status" value="1"/>
</dbReference>
<protein>
    <recommendedName>
        <fullName evidence="5">Secreted protein</fullName>
    </recommendedName>
</protein>
<evidence type="ECO:0000256" key="2">
    <source>
        <dbReference type="SAM" id="SignalP"/>
    </source>
</evidence>
<dbReference type="PANTHER" id="PTHR47197:SF3">
    <property type="entry name" value="DIHYDRO-HEME D1 DEHYDROGENASE"/>
    <property type="match status" value="1"/>
</dbReference>
<dbReference type="InterPro" id="IPR051200">
    <property type="entry name" value="Host-pathogen_enzymatic-act"/>
</dbReference>
<feature type="region of interest" description="Disordered" evidence="1">
    <location>
        <begin position="28"/>
        <end position="57"/>
    </location>
</feature>
<dbReference type="Proteomes" id="UP000516320">
    <property type="component" value="Chromosome"/>
</dbReference>
<sequence length="434" mass="46166">MKKTLFRTGAIAVSAALLVSCSAQGGDSATSSSSVGSSASESSSAPTTPNVEAPGKPAQLAEVRHQTPRVALSYDGGVMVLDAGNLDKGEAPKMVKELDKDGYLRLNSAGDDRHVFVSTGKDFEVLDIGSYHVPHGDHSHYYAGDPSFTGFKAEGAKPGHVTTNGKKAVLFDDETGDVTTINLENFTVADAFQVSPHHGIGHLNEDGTYMVTIADKEGKRIGVAQVKPDGTEIKRFEQCPDAHGAKEAADGALFVGCTDGGLIYKDGNVTKVKAPDTYGRIGNQAGSKDSKYILGDYKTDKKAAEEEKLERPERVSIIDTSNGDIKLVDLGTSYTFRSLAMTDEGQAVVLGTDGSLHIIDPEQGKVVKTINVISPWKESETWQDPRPALSVQGNAAYVTDPATNTLHVIDLKGEKEAHKVELPHTPDEIVMSEG</sequence>
<proteinExistence type="predicted"/>
<gene>
    <name evidence="3" type="ORF">GP475_02395</name>
</gene>
<evidence type="ECO:0000313" key="4">
    <source>
        <dbReference type="Proteomes" id="UP000516320"/>
    </source>
</evidence>
<feature type="chain" id="PRO_5039452258" description="Secreted protein" evidence="2">
    <location>
        <begin position="26"/>
        <end position="434"/>
    </location>
</feature>
<name>A0A7H0SM38_9CORY</name>
<dbReference type="EMBL" id="CP046884">
    <property type="protein sequence ID" value="QNQ89613.1"/>
    <property type="molecule type" value="Genomic_DNA"/>
</dbReference>
<keyword evidence="4" id="KW-1185">Reference proteome</keyword>
<feature type="signal peptide" evidence="2">
    <location>
        <begin position="1"/>
        <end position="25"/>
    </location>
</feature>
<accession>A0A7H0SM38</accession>
<dbReference type="PROSITE" id="PS51257">
    <property type="entry name" value="PROKAR_LIPOPROTEIN"/>
    <property type="match status" value="1"/>
</dbReference>
<evidence type="ECO:0008006" key="5">
    <source>
        <dbReference type="Google" id="ProtNLM"/>
    </source>
</evidence>
<evidence type="ECO:0000313" key="3">
    <source>
        <dbReference type="EMBL" id="QNQ89613.1"/>
    </source>
</evidence>
<evidence type="ECO:0000256" key="1">
    <source>
        <dbReference type="SAM" id="MobiDB-lite"/>
    </source>
</evidence>
<dbReference type="InterPro" id="IPR011044">
    <property type="entry name" value="Quino_amine_DH_bsu"/>
</dbReference>